<feature type="transmembrane region" description="Helical" evidence="2">
    <location>
        <begin position="12"/>
        <end position="30"/>
    </location>
</feature>
<dbReference type="RefSeq" id="WP_184076792.1">
    <property type="nucleotide sequence ID" value="NZ_JACHDS010000001.1"/>
</dbReference>
<keyword evidence="2" id="KW-0472">Membrane</keyword>
<organism evidence="3 4">
    <name type="scientific">Nocardiopsis mwathae</name>
    <dbReference type="NCBI Taxonomy" id="1472723"/>
    <lineage>
        <taxon>Bacteria</taxon>
        <taxon>Bacillati</taxon>
        <taxon>Actinomycetota</taxon>
        <taxon>Actinomycetes</taxon>
        <taxon>Streptosporangiales</taxon>
        <taxon>Nocardiopsidaceae</taxon>
        <taxon>Nocardiopsis</taxon>
    </lineage>
</organism>
<evidence type="ECO:0000313" key="3">
    <source>
        <dbReference type="EMBL" id="MBB6173421.1"/>
    </source>
</evidence>
<comment type="caution">
    <text evidence="3">The sequence shown here is derived from an EMBL/GenBank/DDBJ whole genome shotgun (WGS) entry which is preliminary data.</text>
</comment>
<dbReference type="EMBL" id="JACHDS010000001">
    <property type="protein sequence ID" value="MBB6173421.1"/>
    <property type="molecule type" value="Genomic_DNA"/>
</dbReference>
<keyword evidence="4" id="KW-1185">Reference proteome</keyword>
<evidence type="ECO:0000256" key="1">
    <source>
        <dbReference type="SAM" id="MobiDB-lite"/>
    </source>
</evidence>
<keyword evidence="2" id="KW-1133">Transmembrane helix</keyword>
<dbReference type="AlphaFoldDB" id="A0A7X0D768"/>
<proteinExistence type="predicted"/>
<accession>A0A7X0D768</accession>
<reference evidence="3 4" key="1">
    <citation type="submission" date="2020-08" db="EMBL/GenBank/DDBJ databases">
        <title>Sequencing the genomes of 1000 actinobacteria strains.</title>
        <authorList>
            <person name="Klenk H.-P."/>
        </authorList>
    </citation>
    <scope>NUCLEOTIDE SEQUENCE [LARGE SCALE GENOMIC DNA]</scope>
    <source>
        <strain evidence="3 4">DSM 46659</strain>
    </source>
</reference>
<protein>
    <submittedName>
        <fullName evidence="3">Uncharacterized protein</fullName>
    </submittedName>
</protein>
<feature type="compositionally biased region" description="Low complexity" evidence="1">
    <location>
        <begin position="43"/>
        <end position="54"/>
    </location>
</feature>
<feature type="region of interest" description="Disordered" evidence="1">
    <location>
        <begin position="38"/>
        <end position="76"/>
    </location>
</feature>
<evidence type="ECO:0000313" key="4">
    <source>
        <dbReference type="Proteomes" id="UP000546642"/>
    </source>
</evidence>
<keyword evidence="2" id="KW-0812">Transmembrane</keyword>
<evidence type="ECO:0000256" key="2">
    <source>
        <dbReference type="SAM" id="Phobius"/>
    </source>
</evidence>
<gene>
    <name evidence="3" type="ORF">HNR23_003481</name>
</gene>
<sequence>MPKTLTEGQQRLFFGVLVVVLVAFGIYLSVGGFSGGSGDDPGDAAGQDQSQAQGRPEPGGGGVDVPATAPPSPIPMTATEDMQVLDWFPLDEDELKAAAATAQGFAAAYGTIDYSKSPEEYFKAMQDLATKEYAKTLAQSSGAAGLWEELAEKEAVAEGRAEVKKLRSFDKNSVVFVVKTQSITEDDDGFEEDLGDFAVTVVKKGGEWQVYDFQPADAGNLGAD</sequence>
<dbReference type="Proteomes" id="UP000546642">
    <property type="component" value="Unassembled WGS sequence"/>
</dbReference>
<name>A0A7X0D768_9ACTN</name>